<proteinExistence type="predicted"/>
<reference evidence="3" key="1">
    <citation type="submission" date="2021-01" db="EMBL/GenBank/DDBJ databases">
        <authorList>
            <person name="Corre E."/>
            <person name="Pelletier E."/>
            <person name="Niang G."/>
            <person name="Scheremetjew M."/>
            <person name="Finn R."/>
            <person name="Kale V."/>
            <person name="Holt S."/>
            <person name="Cochrane G."/>
            <person name="Meng A."/>
            <person name="Brown T."/>
            <person name="Cohen L."/>
        </authorList>
    </citation>
    <scope>NUCLEOTIDE SEQUENCE</scope>
    <source>
        <strain evidence="3">Grunow 1884</strain>
    </source>
</reference>
<organism evidence="3">
    <name type="scientific">Trieres chinensis</name>
    <name type="common">Marine centric diatom</name>
    <name type="synonym">Odontella sinensis</name>
    <dbReference type="NCBI Taxonomy" id="1514140"/>
    <lineage>
        <taxon>Eukaryota</taxon>
        <taxon>Sar</taxon>
        <taxon>Stramenopiles</taxon>
        <taxon>Ochrophyta</taxon>
        <taxon>Bacillariophyta</taxon>
        <taxon>Mediophyceae</taxon>
        <taxon>Biddulphiophycidae</taxon>
        <taxon>Eupodiscales</taxon>
        <taxon>Parodontellaceae</taxon>
        <taxon>Trieres</taxon>
    </lineage>
</organism>
<feature type="region of interest" description="Disordered" evidence="1">
    <location>
        <begin position="33"/>
        <end position="65"/>
    </location>
</feature>
<gene>
    <name evidence="3" type="ORF">OSIN01602_LOCUS11815</name>
</gene>
<feature type="chain" id="PRO_5031430221" evidence="2">
    <location>
        <begin position="22"/>
        <end position="179"/>
    </location>
</feature>
<protein>
    <submittedName>
        <fullName evidence="3">Uncharacterized protein</fullName>
    </submittedName>
</protein>
<evidence type="ECO:0000313" key="3">
    <source>
        <dbReference type="EMBL" id="CAD9342856.1"/>
    </source>
</evidence>
<feature type="compositionally biased region" description="Gly residues" evidence="1">
    <location>
        <begin position="55"/>
        <end position="65"/>
    </location>
</feature>
<dbReference type="EMBL" id="HBGO01020584">
    <property type="protein sequence ID" value="CAD9342856.1"/>
    <property type="molecule type" value="Transcribed_RNA"/>
</dbReference>
<keyword evidence="2" id="KW-0732">Signal</keyword>
<name>A0A7S1ZMA2_TRICV</name>
<dbReference type="AlphaFoldDB" id="A0A7S1ZMA2"/>
<evidence type="ECO:0000256" key="2">
    <source>
        <dbReference type="SAM" id="SignalP"/>
    </source>
</evidence>
<evidence type="ECO:0000256" key="1">
    <source>
        <dbReference type="SAM" id="MobiDB-lite"/>
    </source>
</evidence>
<feature type="compositionally biased region" description="Low complexity" evidence="1">
    <location>
        <begin position="41"/>
        <end position="54"/>
    </location>
</feature>
<sequence length="179" mass="18755">MQLSKVLLIVVAFLSVLAVTAVPEKQRRLRALGKSKKRALGKGSKSKQAASKASGGSGGQNSAGGGCNGEEGCTGGTNFADVAARSAQCNGNITSTFLIDKIDEFFDEAEEDREAFLCTKDEECSTCCCYLHWAFLTFLPNGQPARYCASAEGLSNAAFGGCVSKELEIPQGNNTGQVP</sequence>
<accession>A0A7S1ZMA2</accession>
<feature type="signal peptide" evidence="2">
    <location>
        <begin position="1"/>
        <end position="21"/>
    </location>
</feature>